<evidence type="ECO:0000259" key="11">
    <source>
        <dbReference type="Pfam" id="PF14684"/>
    </source>
</evidence>
<feature type="compositionally biased region" description="Acidic residues" evidence="8">
    <location>
        <begin position="573"/>
        <end position="595"/>
    </location>
</feature>
<proteinExistence type="inferred from homology"/>
<protein>
    <recommendedName>
        <fullName evidence="7">Tricorn protease homolog</fullName>
        <ecNumber evidence="7">3.4.21.-</ecNumber>
    </recommendedName>
</protein>
<dbReference type="SUPFAM" id="SSF52096">
    <property type="entry name" value="ClpP/crotonase"/>
    <property type="match status" value="1"/>
</dbReference>
<dbReference type="InterPro" id="IPR036034">
    <property type="entry name" value="PDZ_sf"/>
</dbReference>
<dbReference type="RefSeq" id="WP_311368043.1">
    <property type="nucleotide sequence ID" value="NZ_JAVRHX010000001.1"/>
</dbReference>
<dbReference type="SUPFAM" id="SSF82171">
    <property type="entry name" value="DPP6 N-terminal domain-like"/>
    <property type="match status" value="1"/>
</dbReference>
<organism evidence="12 13">
    <name type="scientific">Glaciecola petra</name>
    <dbReference type="NCBI Taxonomy" id="3075602"/>
    <lineage>
        <taxon>Bacteria</taxon>
        <taxon>Pseudomonadati</taxon>
        <taxon>Pseudomonadota</taxon>
        <taxon>Gammaproteobacteria</taxon>
        <taxon>Alteromonadales</taxon>
        <taxon>Alteromonadaceae</taxon>
        <taxon>Glaciecola</taxon>
    </lineage>
</organism>
<evidence type="ECO:0000313" key="12">
    <source>
        <dbReference type="EMBL" id="MDT0594576.1"/>
    </source>
</evidence>
<dbReference type="SUPFAM" id="SSF69304">
    <property type="entry name" value="Tricorn protease N-terminal domain"/>
    <property type="match status" value="1"/>
</dbReference>
<dbReference type="EMBL" id="JAVRHX010000001">
    <property type="protein sequence ID" value="MDT0594576.1"/>
    <property type="molecule type" value="Genomic_DNA"/>
</dbReference>
<evidence type="ECO:0000256" key="2">
    <source>
        <dbReference type="ARBA" id="ARBA00008524"/>
    </source>
</evidence>
<feature type="domain" description="Tricorn protease C1" evidence="11">
    <location>
        <begin position="727"/>
        <end position="778"/>
    </location>
</feature>
<dbReference type="InterPro" id="IPR028204">
    <property type="entry name" value="Tricorn_C1"/>
</dbReference>
<evidence type="ECO:0000313" key="13">
    <source>
        <dbReference type="Proteomes" id="UP001253545"/>
    </source>
</evidence>
<evidence type="ECO:0000256" key="8">
    <source>
        <dbReference type="SAM" id="MobiDB-lite"/>
    </source>
</evidence>
<evidence type="ECO:0000256" key="1">
    <source>
        <dbReference type="ARBA" id="ARBA00004496"/>
    </source>
</evidence>
<reference evidence="12 13" key="1">
    <citation type="submission" date="2023-09" db="EMBL/GenBank/DDBJ databases">
        <authorList>
            <person name="Rey-Velasco X."/>
        </authorList>
    </citation>
    <scope>NUCLEOTIDE SEQUENCE [LARGE SCALE GENOMIC DNA]</scope>
    <source>
        <strain evidence="12 13">P117</strain>
    </source>
</reference>
<dbReference type="InterPro" id="IPR011042">
    <property type="entry name" value="6-blade_b-propeller_TolB-like"/>
</dbReference>
<name>A0ABU2ZQ79_9ALTE</name>
<keyword evidence="13" id="KW-1185">Reference proteome</keyword>
<evidence type="ECO:0000256" key="3">
    <source>
        <dbReference type="ARBA" id="ARBA00022490"/>
    </source>
</evidence>
<dbReference type="Gene3D" id="3.30.750.44">
    <property type="match status" value="1"/>
</dbReference>
<feature type="signal peptide" evidence="9">
    <location>
        <begin position="1"/>
        <end position="24"/>
    </location>
</feature>
<evidence type="ECO:0000256" key="4">
    <source>
        <dbReference type="ARBA" id="ARBA00022670"/>
    </source>
</evidence>
<dbReference type="Proteomes" id="UP001253545">
    <property type="component" value="Unassembled WGS sequence"/>
</dbReference>
<comment type="similarity">
    <text evidence="2 7">Belongs to the peptidase S41B family.</text>
</comment>
<gene>
    <name evidence="12" type="ORF">RM552_06950</name>
</gene>
<dbReference type="InterPro" id="IPR011659">
    <property type="entry name" value="WD40"/>
</dbReference>
<feature type="domain" description="Tail specific protease" evidence="10">
    <location>
        <begin position="913"/>
        <end position="1065"/>
    </location>
</feature>
<dbReference type="Gene3D" id="2.120.10.30">
    <property type="entry name" value="TolB, C-terminal domain"/>
    <property type="match status" value="1"/>
</dbReference>
<dbReference type="PIRSF" id="PIRSF036421">
    <property type="entry name" value="Tricorn_protease"/>
    <property type="match status" value="1"/>
</dbReference>
<keyword evidence="4 7" id="KW-0645">Protease</keyword>
<dbReference type="Pfam" id="PF07676">
    <property type="entry name" value="PD40"/>
    <property type="match status" value="3"/>
</dbReference>
<dbReference type="Gene3D" id="2.30.42.10">
    <property type="match status" value="1"/>
</dbReference>
<dbReference type="EC" id="3.4.21.-" evidence="7"/>
<comment type="function">
    <text evidence="7">Degrades oligopeptides.</text>
</comment>
<evidence type="ECO:0000256" key="5">
    <source>
        <dbReference type="ARBA" id="ARBA00022801"/>
    </source>
</evidence>
<evidence type="ECO:0000256" key="6">
    <source>
        <dbReference type="ARBA" id="ARBA00022825"/>
    </source>
</evidence>
<dbReference type="InterPro" id="IPR012393">
    <property type="entry name" value="Tricorn_protease"/>
</dbReference>
<comment type="caution">
    <text evidence="12">The sequence shown here is derived from an EMBL/GenBank/DDBJ whole genome shotgun (WGS) entry which is preliminary data.</text>
</comment>
<evidence type="ECO:0000256" key="7">
    <source>
        <dbReference type="PIRNR" id="PIRNR036421"/>
    </source>
</evidence>
<sequence>MKLTSPIAFLLLSVFFIQSTPAAAQVNPEWVRYPAISPDGSTIAFTYKGDLYKVSSQGGQATRLTFHKAHDYKAVWSHDGKYIAFASDRHGNFDVYKMDALGGSATRLTFHSGNEEPYTFTKDDSAILFKAQRMDLVTHRQHPTGSQAELYSVPVTGGMVDQVFTVPAEDVQISADGSQLVYHDNKGFENPWRKHHRSAIARDLWTYDFDSGKHKKLTKFAGEDRNPVYSQDGKNIYYLSERSGSFNVHSLKLSRPSSDKQLTEFNTHPVRFLSRGGDTLAFSYHGHLYTMINGQAPQKVAISIRTQDIDNNIAMESVNGDISEMAVSPDGKEIAFIAHGEVFVSAQDGSFTKQITNTPSQEAYVSFSPEGDYLLYAAERDNKWSIFKASKVREQEPFFYAATLIQESAYVSNDKDNYLPKISPDGKKLAFIEDRRTLKVMDIDGTNSVELIPAKDTIHMRDGDQTFSWSPDSQWLLFNYDKLLNNSDVALVKADGSEKMKIIVPSGYYDSEPKWANDGKQIIWFSNRQGLKSYATSGRSQYDVYTLFFNQEDWDEYRLDEDEFALMQAIEEANEDESDAKKEDDDEGSDGDSTSEDGKDDGKDEDEAVEALSIEWDGLDERIARLTIHSSNLRDAVLNKEADTLYYLSRFEDDFDLWTTDLRTKETKKAISLGSRGGSLMWDTDMENLYLLSGGRINKLDIDGGKQKSVSINEKVEIDMTALQLHSFDHVWLRTSKIFYEPTFHGIDWVRMREEYRPKVAHVSNGYEFTELLSEMLGELNVSHAGARFRVQADIADSTASLGVFYDYNFSDGIKITEVINGGPLDKAKFSVEAGMIITSIDGVAINANLDWAKLLNRKAGKFTLLGIKNPVSGEIKQITMQPISLREQSALLYERYVKINEDEVLKLSKGQLGYVHIPGMGDGPYRSIYNDMMGRFYDKKAMVVDTRFNGGGDLVADLATFFTGEAFLTYAIEGKVVGGEPTSRYTKPVITLFNESMYSDGHCYASGFTDLKLGKSVGMPVPGTCSFAGWERLPMGGSWGVVPVSAKNKAGEWLENNQTEPDILIRNEPGVIDFGTDQQLERAVKELLKEVR</sequence>
<keyword evidence="9" id="KW-0732">Signal</keyword>
<dbReference type="Pfam" id="PF26549">
    <property type="entry name" value="Tricorn_N"/>
    <property type="match status" value="1"/>
</dbReference>
<keyword evidence="6 7" id="KW-0720">Serine protease</keyword>
<dbReference type="PANTHER" id="PTHR43253">
    <property type="entry name" value="TRICORN PROTEASE HOMOLOG 2-RELATED"/>
    <property type="match status" value="1"/>
</dbReference>
<comment type="subcellular location">
    <subcellularLocation>
        <location evidence="1 7">Cytoplasm</location>
    </subcellularLocation>
</comment>
<feature type="region of interest" description="Disordered" evidence="8">
    <location>
        <begin position="573"/>
        <end position="605"/>
    </location>
</feature>
<evidence type="ECO:0000259" key="10">
    <source>
        <dbReference type="Pfam" id="PF03572"/>
    </source>
</evidence>
<dbReference type="SUPFAM" id="SSF50156">
    <property type="entry name" value="PDZ domain-like"/>
    <property type="match status" value="1"/>
</dbReference>
<dbReference type="CDD" id="cd07562">
    <property type="entry name" value="Peptidase_S41_TRI"/>
    <property type="match status" value="1"/>
</dbReference>
<feature type="chain" id="PRO_5046550609" description="Tricorn protease homolog" evidence="9">
    <location>
        <begin position="25"/>
        <end position="1093"/>
    </location>
</feature>
<keyword evidence="5 7" id="KW-0378">Hydrolase</keyword>
<dbReference type="PANTHER" id="PTHR43253:SF1">
    <property type="entry name" value="TRICORN PROTEASE HOMOLOG 2-RELATED"/>
    <property type="match status" value="1"/>
</dbReference>
<accession>A0ABU2ZQ79</accession>
<keyword evidence="3 7" id="KW-0963">Cytoplasm</keyword>
<dbReference type="Gene3D" id="3.90.226.10">
    <property type="entry name" value="2-enoyl-CoA Hydratase, Chain A, domain 1"/>
    <property type="match status" value="1"/>
</dbReference>
<dbReference type="InterPro" id="IPR005151">
    <property type="entry name" value="Tail-specific_protease"/>
</dbReference>
<evidence type="ECO:0000256" key="9">
    <source>
        <dbReference type="SAM" id="SignalP"/>
    </source>
</evidence>
<dbReference type="Gene3D" id="2.120.10.60">
    <property type="entry name" value="Tricorn protease N-terminal domain"/>
    <property type="match status" value="2"/>
</dbReference>
<dbReference type="InterPro" id="IPR029045">
    <property type="entry name" value="ClpP/crotonase-like_dom_sf"/>
</dbReference>
<dbReference type="Pfam" id="PF14684">
    <property type="entry name" value="Tricorn_C1"/>
    <property type="match status" value="1"/>
</dbReference>
<dbReference type="Pfam" id="PF03572">
    <property type="entry name" value="Peptidase_S41"/>
    <property type="match status" value="1"/>
</dbReference>